<evidence type="ECO:0000313" key="3">
    <source>
        <dbReference type="Proteomes" id="UP000075809"/>
    </source>
</evidence>
<feature type="region of interest" description="Disordered" evidence="1">
    <location>
        <begin position="1"/>
        <end position="43"/>
    </location>
</feature>
<keyword evidence="3" id="KW-1185">Reference proteome</keyword>
<accession>A0A151XEH4</accession>
<protein>
    <submittedName>
        <fullName evidence="2">Uncharacterized protein</fullName>
    </submittedName>
</protein>
<dbReference type="EMBL" id="KQ982254">
    <property type="protein sequence ID" value="KYQ58759.1"/>
    <property type="molecule type" value="Genomic_DNA"/>
</dbReference>
<evidence type="ECO:0000313" key="2">
    <source>
        <dbReference type="EMBL" id="KYQ58759.1"/>
    </source>
</evidence>
<evidence type="ECO:0000256" key="1">
    <source>
        <dbReference type="SAM" id="MobiDB-lite"/>
    </source>
</evidence>
<gene>
    <name evidence="2" type="ORF">ALC60_02407</name>
</gene>
<sequence>MYGRTKGRTDGLKNAHVPPLCSPRSPHDGESPMREHKGPPGVPALMNVSNQLDCRCYHQSKSYYNNGLYVHTSALCSTGLLFSGCTNSHPPESDTSPLSFSILDESEMYA</sequence>
<name>A0A151XEH4_9HYME</name>
<feature type="compositionally biased region" description="Basic and acidic residues" evidence="1">
    <location>
        <begin position="25"/>
        <end position="38"/>
    </location>
</feature>
<reference evidence="2 3" key="1">
    <citation type="submission" date="2015-09" db="EMBL/GenBank/DDBJ databases">
        <title>Trachymyrmex zeteki WGS genome.</title>
        <authorList>
            <person name="Nygaard S."/>
            <person name="Hu H."/>
            <person name="Boomsma J."/>
            <person name="Zhang G."/>
        </authorList>
    </citation>
    <scope>NUCLEOTIDE SEQUENCE [LARGE SCALE GENOMIC DNA]</scope>
    <source>
        <strain evidence="2">Tzet28-1</strain>
        <tissue evidence="2">Whole body</tissue>
    </source>
</reference>
<proteinExistence type="predicted"/>
<feature type="region of interest" description="Disordered" evidence="1">
    <location>
        <begin position="87"/>
        <end position="110"/>
    </location>
</feature>
<dbReference type="AlphaFoldDB" id="A0A151XEH4"/>
<organism evidence="2 3">
    <name type="scientific">Mycetomoellerius zeteki</name>
    <dbReference type="NCBI Taxonomy" id="64791"/>
    <lineage>
        <taxon>Eukaryota</taxon>
        <taxon>Metazoa</taxon>
        <taxon>Ecdysozoa</taxon>
        <taxon>Arthropoda</taxon>
        <taxon>Hexapoda</taxon>
        <taxon>Insecta</taxon>
        <taxon>Pterygota</taxon>
        <taxon>Neoptera</taxon>
        <taxon>Endopterygota</taxon>
        <taxon>Hymenoptera</taxon>
        <taxon>Apocrita</taxon>
        <taxon>Aculeata</taxon>
        <taxon>Formicoidea</taxon>
        <taxon>Formicidae</taxon>
        <taxon>Myrmicinae</taxon>
        <taxon>Mycetomoellerius</taxon>
    </lineage>
</organism>
<dbReference type="Proteomes" id="UP000075809">
    <property type="component" value="Unassembled WGS sequence"/>
</dbReference>
<feature type="compositionally biased region" description="Polar residues" evidence="1">
    <location>
        <begin position="87"/>
        <end position="99"/>
    </location>
</feature>